<comment type="caution">
    <text evidence="7">The sequence shown here is derived from an EMBL/GenBank/DDBJ whole genome shotgun (WGS) entry which is preliminary data.</text>
</comment>
<proteinExistence type="inferred from homology"/>
<dbReference type="InterPro" id="IPR001179">
    <property type="entry name" value="PPIase_FKBP_dom"/>
</dbReference>
<reference evidence="7" key="2">
    <citation type="journal article" date="2021" name="PeerJ">
        <title>Extensive microbial diversity within the chicken gut microbiome revealed by metagenomics and culture.</title>
        <authorList>
            <person name="Gilroy R."/>
            <person name="Ravi A."/>
            <person name="Getino M."/>
            <person name="Pursley I."/>
            <person name="Horton D.L."/>
            <person name="Alikhan N.F."/>
            <person name="Baker D."/>
            <person name="Gharbi K."/>
            <person name="Hall N."/>
            <person name="Watson M."/>
            <person name="Adriaenssens E.M."/>
            <person name="Foster-Nyarko E."/>
            <person name="Jarju S."/>
            <person name="Secka A."/>
            <person name="Antonio M."/>
            <person name="Oren A."/>
            <person name="Chaudhuri R.R."/>
            <person name="La Ragione R."/>
            <person name="Hildebrand F."/>
            <person name="Pallen M.J."/>
        </authorList>
    </citation>
    <scope>NUCLEOTIDE SEQUENCE</scope>
    <source>
        <strain evidence="7">G3-8215</strain>
    </source>
</reference>
<evidence type="ECO:0000256" key="1">
    <source>
        <dbReference type="ARBA" id="ARBA00000971"/>
    </source>
</evidence>
<dbReference type="PROSITE" id="PS51257">
    <property type="entry name" value="PROKAR_LIPOPROTEIN"/>
    <property type="match status" value="1"/>
</dbReference>
<evidence type="ECO:0000256" key="3">
    <source>
        <dbReference type="PROSITE-ProRule" id="PRU00277"/>
    </source>
</evidence>
<dbReference type="PROSITE" id="PS50059">
    <property type="entry name" value="FKBP_PPIASE"/>
    <property type="match status" value="1"/>
</dbReference>
<feature type="chain" id="PRO_5037758065" description="Peptidyl-prolyl cis-trans isomerase" evidence="5">
    <location>
        <begin position="24"/>
        <end position="190"/>
    </location>
</feature>
<feature type="domain" description="PPIase FKBP-type" evidence="6">
    <location>
        <begin position="83"/>
        <end position="189"/>
    </location>
</feature>
<dbReference type="Proteomes" id="UP000725002">
    <property type="component" value="Unassembled WGS sequence"/>
</dbReference>
<comment type="catalytic activity">
    <reaction evidence="1 3 4">
        <text>[protein]-peptidylproline (omega=180) = [protein]-peptidylproline (omega=0)</text>
        <dbReference type="Rhea" id="RHEA:16237"/>
        <dbReference type="Rhea" id="RHEA-COMP:10747"/>
        <dbReference type="Rhea" id="RHEA-COMP:10748"/>
        <dbReference type="ChEBI" id="CHEBI:83833"/>
        <dbReference type="ChEBI" id="CHEBI:83834"/>
        <dbReference type="EC" id="5.2.1.8"/>
    </reaction>
</comment>
<dbReference type="AlphaFoldDB" id="A0A940IHJ8"/>
<dbReference type="SUPFAM" id="SSF54534">
    <property type="entry name" value="FKBP-like"/>
    <property type="match status" value="1"/>
</dbReference>
<evidence type="ECO:0000259" key="6">
    <source>
        <dbReference type="PROSITE" id="PS50059"/>
    </source>
</evidence>
<dbReference type="InterPro" id="IPR046357">
    <property type="entry name" value="PPIase_dom_sf"/>
</dbReference>
<gene>
    <name evidence="7" type="ORF">IAB75_01815</name>
</gene>
<evidence type="ECO:0000256" key="2">
    <source>
        <dbReference type="ARBA" id="ARBA00023110"/>
    </source>
</evidence>
<keyword evidence="3 4" id="KW-0413">Isomerase</keyword>
<evidence type="ECO:0000256" key="4">
    <source>
        <dbReference type="RuleBase" id="RU003915"/>
    </source>
</evidence>
<dbReference type="EC" id="5.2.1.8" evidence="4"/>
<organism evidence="7 8">
    <name type="scientific">Candidatus Cryptobacteroides avicola</name>
    <dbReference type="NCBI Taxonomy" id="2840757"/>
    <lineage>
        <taxon>Bacteria</taxon>
        <taxon>Pseudomonadati</taxon>
        <taxon>Bacteroidota</taxon>
        <taxon>Bacteroidia</taxon>
        <taxon>Bacteroidales</taxon>
        <taxon>Candidatus Cryptobacteroides</taxon>
    </lineage>
</organism>
<dbReference type="GO" id="GO:0003755">
    <property type="term" value="F:peptidyl-prolyl cis-trans isomerase activity"/>
    <property type="evidence" value="ECO:0007669"/>
    <property type="project" value="UniProtKB-UniRule"/>
</dbReference>
<keyword evidence="5" id="KW-0732">Signal</keyword>
<accession>A0A940IHJ8</accession>
<evidence type="ECO:0000256" key="5">
    <source>
        <dbReference type="SAM" id="SignalP"/>
    </source>
</evidence>
<evidence type="ECO:0000313" key="7">
    <source>
        <dbReference type="EMBL" id="MBO8482844.1"/>
    </source>
</evidence>
<dbReference type="Pfam" id="PF00254">
    <property type="entry name" value="FKBP_C"/>
    <property type="match status" value="1"/>
</dbReference>
<dbReference type="Gene3D" id="3.10.50.40">
    <property type="match status" value="1"/>
</dbReference>
<comment type="similarity">
    <text evidence="4">Belongs to the FKBP-type PPIase family.</text>
</comment>
<keyword evidence="2 3" id="KW-0697">Rotamase</keyword>
<feature type="signal peptide" evidence="5">
    <location>
        <begin position="1"/>
        <end position="23"/>
    </location>
</feature>
<name>A0A940IHJ8_9BACT</name>
<sequence length="190" mass="20401">MYKNVKKILASGLVLVLALSCSKQNLKTAWSTQEDRIDSFIQSISTEADPDNPDALYAHEVVYNGGSNRVVLREGTGEALADGGTVSFYYTGYVFQGSISAANIFATNDMQTAQENSWEVTDASYDIKTVTLGGDDGLVTGLHNGLKGVKSGEICYILFSGQYGFGKRPVGAIPGNSALLYYIRVESVSN</sequence>
<protein>
    <recommendedName>
        <fullName evidence="4">Peptidyl-prolyl cis-trans isomerase</fullName>
        <ecNumber evidence="4">5.2.1.8</ecNumber>
    </recommendedName>
</protein>
<evidence type="ECO:0000313" key="8">
    <source>
        <dbReference type="Proteomes" id="UP000725002"/>
    </source>
</evidence>
<dbReference type="EMBL" id="JADILV010000012">
    <property type="protein sequence ID" value="MBO8482844.1"/>
    <property type="molecule type" value="Genomic_DNA"/>
</dbReference>
<reference evidence="7" key="1">
    <citation type="submission" date="2020-10" db="EMBL/GenBank/DDBJ databases">
        <authorList>
            <person name="Gilroy R."/>
        </authorList>
    </citation>
    <scope>NUCLEOTIDE SEQUENCE</scope>
    <source>
        <strain evidence="7">G3-8215</strain>
    </source>
</reference>